<dbReference type="AlphaFoldDB" id="A0A0F9CT33"/>
<reference evidence="1" key="1">
    <citation type="journal article" date="2015" name="Nature">
        <title>Complex archaea that bridge the gap between prokaryotes and eukaryotes.</title>
        <authorList>
            <person name="Spang A."/>
            <person name="Saw J.H."/>
            <person name="Jorgensen S.L."/>
            <person name="Zaremba-Niedzwiedzka K."/>
            <person name="Martijn J."/>
            <person name="Lind A.E."/>
            <person name="van Eijk R."/>
            <person name="Schleper C."/>
            <person name="Guy L."/>
            <person name="Ettema T.J."/>
        </authorList>
    </citation>
    <scope>NUCLEOTIDE SEQUENCE</scope>
</reference>
<gene>
    <name evidence="1" type="ORF">LCGC14_2283920</name>
</gene>
<dbReference type="EMBL" id="LAZR01031837">
    <property type="protein sequence ID" value="KKL52593.1"/>
    <property type="molecule type" value="Genomic_DNA"/>
</dbReference>
<accession>A0A0F9CT33</accession>
<evidence type="ECO:0000313" key="1">
    <source>
        <dbReference type="EMBL" id="KKL52593.1"/>
    </source>
</evidence>
<comment type="caution">
    <text evidence="1">The sequence shown here is derived from an EMBL/GenBank/DDBJ whole genome shotgun (WGS) entry which is preliminary data.</text>
</comment>
<organism evidence="1">
    <name type="scientific">marine sediment metagenome</name>
    <dbReference type="NCBI Taxonomy" id="412755"/>
    <lineage>
        <taxon>unclassified sequences</taxon>
        <taxon>metagenomes</taxon>
        <taxon>ecological metagenomes</taxon>
    </lineage>
</organism>
<feature type="non-terminal residue" evidence="1">
    <location>
        <position position="127"/>
    </location>
</feature>
<name>A0A0F9CT33_9ZZZZ</name>
<sequence length="127" mass="12906">MCKKLVCLVSVVLVLGLAGSALAAHPNLVAWWPFDSNYDNAQGDSGLDGSANGGGVSITTTGGEYIRGGGGLKIDDDTASTNYVDVLLGGVLELDATTPVAGDTMDIYICGQYSETATDMTGAIDAL</sequence>
<proteinExistence type="predicted"/>
<protein>
    <submittedName>
        <fullName evidence="1">Uncharacterized protein</fullName>
    </submittedName>
</protein>